<dbReference type="EMBL" id="L10087">
    <property type="protein sequence ID" value="AAA46121.1"/>
    <property type="molecule type" value="Genomic_DNA"/>
</dbReference>
<sequence>MPRVRVRPRPAPGLETPPPSHGGDSGTSGLQIRERRSGGDRRSAGRPAVRKRGTAVIKRPPSRIGFSGRSFTAGRTARRTNPSRWDRRRPGSDRAPSRERRLRLAFAGVADGWKGDGYRGHRTGRARHLRLRAATLAASGTVGRERGRTPPRSRPRIVPIPRTRTRSDPASASAERRSRNTVAGRPPTFPPARTRGEVGTSGID</sequence>
<organism evidence="2">
    <name type="scientific">Gallid alphaherpesvirus 3</name>
    <dbReference type="NCBI Taxonomy" id="35250"/>
    <lineage>
        <taxon>Viruses</taxon>
        <taxon>Duplodnaviria</taxon>
        <taxon>Heunggongvirae</taxon>
        <taxon>Peploviricota</taxon>
        <taxon>Herviviricetes</taxon>
        <taxon>Herpesvirales</taxon>
        <taxon>Orthoherpesviridae</taxon>
        <taxon>Alphaherpesvirinae</taxon>
        <taxon>Mardivirus</taxon>
        <taxon>Mardivirus gallidalpha3</taxon>
    </lineage>
</organism>
<feature type="region of interest" description="Disordered" evidence="1">
    <location>
        <begin position="1"/>
        <end position="98"/>
    </location>
</feature>
<protein>
    <submittedName>
        <fullName evidence="2">DNA binding protein</fullName>
    </submittedName>
</protein>
<evidence type="ECO:0000256" key="1">
    <source>
        <dbReference type="SAM" id="MobiDB-lite"/>
    </source>
</evidence>
<feature type="region of interest" description="Disordered" evidence="1">
    <location>
        <begin position="137"/>
        <end position="204"/>
    </location>
</feature>
<feature type="compositionally biased region" description="Pro residues" evidence="1">
    <location>
        <begin position="9"/>
        <end position="20"/>
    </location>
</feature>
<evidence type="ECO:0000313" key="2">
    <source>
        <dbReference type="EMBL" id="AAA46121.1"/>
    </source>
</evidence>
<accession>Q82135</accession>
<proteinExistence type="predicted"/>
<name>Q82135_9ALPH</name>
<feature type="compositionally biased region" description="Basic and acidic residues" evidence="1">
    <location>
        <begin position="84"/>
        <end position="98"/>
    </location>
</feature>
<feature type="compositionally biased region" description="Basic and acidic residues" evidence="1">
    <location>
        <begin position="32"/>
        <end position="43"/>
    </location>
</feature>
<reference evidence="2" key="1">
    <citation type="journal article" date="1993" name="Virology">
        <title>Defective Marek's disease virus DNA contains a gene encoding a potential nuclear DNA binding protein and a HSV a-like sequence.</title>
        <authorList>
            <person name="Camp H.S."/>
            <person name="Silva R.F."/>
            <person name="Coussens P.M."/>
        </authorList>
    </citation>
    <scope>NUCLEOTIDE SEQUENCE</scope>
    <source>
        <strain evidence="2">281MI/1</strain>
    </source>
</reference>